<gene>
    <name evidence="1" type="ORF">NDU88_000700</name>
</gene>
<accession>A0AAV7L8W4</accession>
<organism evidence="1 2">
    <name type="scientific">Pleurodeles waltl</name>
    <name type="common">Iberian ribbed newt</name>
    <dbReference type="NCBI Taxonomy" id="8319"/>
    <lineage>
        <taxon>Eukaryota</taxon>
        <taxon>Metazoa</taxon>
        <taxon>Chordata</taxon>
        <taxon>Craniata</taxon>
        <taxon>Vertebrata</taxon>
        <taxon>Euteleostomi</taxon>
        <taxon>Amphibia</taxon>
        <taxon>Batrachia</taxon>
        <taxon>Caudata</taxon>
        <taxon>Salamandroidea</taxon>
        <taxon>Salamandridae</taxon>
        <taxon>Pleurodelinae</taxon>
        <taxon>Pleurodeles</taxon>
    </lineage>
</organism>
<evidence type="ECO:0000313" key="2">
    <source>
        <dbReference type="Proteomes" id="UP001066276"/>
    </source>
</evidence>
<proteinExistence type="predicted"/>
<protein>
    <submittedName>
        <fullName evidence="1">Uncharacterized protein</fullName>
    </submittedName>
</protein>
<dbReference type="AlphaFoldDB" id="A0AAV7L8W4"/>
<dbReference type="EMBL" id="JANPWB010000015">
    <property type="protein sequence ID" value="KAJ1087533.1"/>
    <property type="molecule type" value="Genomic_DNA"/>
</dbReference>
<dbReference type="Proteomes" id="UP001066276">
    <property type="component" value="Chromosome 11"/>
</dbReference>
<comment type="caution">
    <text evidence="1">The sequence shown here is derived from an EMBL/GenBank/DDBJ whole genome shotgun (WGS) entry which is preliminary data.</text>
</comment>
<name>A0AAV7L8W4_PLEWA</name>
<sequence>MAIPSRERARGPLDAKRCSGRAGLSALSDGADYRLYHRANYCRAGPEWRALQREIDGSVLLAQLPAAKKRKDELT</sequence>
<reference evidence="1" key="1">
    <citation type="journal article" date="2022" name="bioRxiv">
        <title>Sequencing and chromosome-scale assembly of the giantPleurodeles waltlgenome.</title>
        <authorList>
            <person name="Brown T."/>
            <person name="Elewa A."/>
            <person name="Iarovenko S."/>
            <person name="Subramanian E."/>
            <person name="Araus A.J."/>
            <person name="Petzold A."/>
            <person name="Susuki M."/>
            <person name="Suzuki K.-i.T."/>
            <person name="Hayashi T."/>
            <person name="Toyoda A."/>
            <person name="Oliveira C."/>
            <person name="Osipova E."/>
            <person name="Leigh N.D."/>
            <person name="Simon A."/>
            <person name="Yun M.H."/>
        </authorList>
    </citation>
    <scope>NUCLEOTIDE SEQUENCE</scope>
    <source>
        <strain evidence="1">20211129_DDA</strain>
        <tissue evidence="1">Liver</tissue>
    </source>
</reference>
<evidence type="ECO:0000313" key="1">
    <source>
        <dbReference type="EMBL" id="KAJ1087533.1"/>
    </source>
</evidence>
<keyword evidence="2" id="KW-1185">Reference proteome</keyword>